<feature type="transmembrane region" description="Helical" evidence="6">
    <location>
        <begin position="25"/>
        <end position="42"/>
    </location>
</feature>
<evidence type="ECO:0000256" key="1">
    <source>
        <dbReference type="ARBA" id="ARBA00004651"/>
    </source>
</evidence>
<dbReference type="EMBL" id="JBHMAA010000035">
    <property type="protein sequence ID" value="MFB9952559.1"/>
    <property type="molecule type" value="Genomic_DNA"/>
</dbReference>
<feature type="transmembrane region" description="Helical" evidence="6">
    <location>
        <begin position="88"/>
        <end position="108"/>
    </location>
</feature>
<reference evidence="7 8" key="1">
    <citation type="submission" date="2024-09" db="EMBL/GenBank/DDBJ databases">
        <authorList>
            <person name="Sun Q."/>
            <person name="Mori K."/>
        </authorList>
    </citation>
    <scope>NUCLEOTIDE SEQUENCE [LARGE SCALE GENOMIC DNA]</scope>
    <source>
        <strain evidence="7 8">TBRC 4938</strain>
    </source>
</reference>
<evidence type="ECO:0000256" key="5">
    <source>
        <dbReference type="ARBA" id="ARBA00023136"/>
    </source>
</evidence>
<organism evidence="7 8">
    <name type="scientific">Rhizobium puerariae</name>
    <dbReference type="NCBI Taxonomy" id="1585791"/>
    <lineage>
        <taxon>Bacteria</taxon>
        <taxon>Pseudomonadati</taxon>
        <taxon>Pseudomonadota</taxon>
        <taxon>Alphaproteobacteria</taxon>
        <taxon>Hyphomicrobiales</taxon>
        <taxon>Rhizobiaceae</taxon>
        <taxon>Rhizobium/Agrobacterium group</taxon>
        <taxon>Rhizobium</taxon>
    </lineage>
</organism>
<comment type="caution">
    <text evidence="7">The sequence shown here is derived from an EMBL/GenBank/DDBJ whole genome shotgun (WGS) entry which is preliminary data.</text>
</comment>
<name>A0ABV6APK5_9HYPH</name>
<evidence type="ECO:0000313" key="8">
    <source>
        <dbReference type="Proteomes" id="UP001589692"/>
    </source>
</evidence>
<accession>A0ABV6APK5</accession>
<dbReference type="Proteomes" id="UP001589692">
    <property type="component" value="Unassembled WGS sequence"/>
</dbReference>
<sequence>MFKGLAVLLVFQLTGEIIAFGSHLPIPGPVLGMILLIVCLRFRTSGRLVEDIERTSSGLLSNLGLFFVPAGVGIMAMVQTVQSEGIKIGFILIASTFLTLIVSVWIFIQTRKVVERHRETQ</sequence>
<dbReference type="PANTHER" id="PTHR33931:SF2">
    <property type="entry name" value="HOLIN-LIKE PROTEIN CIDA"/>
    <property type="match status" value="1"/>
</dbReference>
<feature type="transmembrane region" description="Helical" evidence="6">
    <location>
        <begin position="63"/>
        <end position="82"/>
    </location>
</feature>
<dbReference type="Pfam" id="PF03788">
    <property type="entry name" value="LrgA"/>
    <property type="match status" value="1"/>
</dbReference>
<evidence type="ECO:0000256" key="2">
    <source>
        <dbReference type="ARBA" id="ARBA00022475"/>
    </source>
</evidence>
<evidence type="ECO:0000256" key="4">
    <source>
        <dbReference type="ARBA" id="ARBA00022989"/>
    </source>
</evidence>
<evidence type="ECO:0000313" key="7">
    <source>
        <dbReference type="EMBL" id="MFB9952559.1"/>
    </source>
</evidence>
<evidence type="ECO:0000256" key="3">
    <source>
        <dbReference type="ARBA" id="ARBA00022692"/>
    </source>
</evidence>
<keyword evidence="8" id="KW-1185">Reference proteome</keyword>
<evidence type="ECO:0000256" key="6">
    <source>
        <dbReference type="SAM" id="Phobius"/>
    </source>
</evidence>
<protein>
    <submittedName>
        <fullName evidence="7">CidA/LrgA family protein</fullName>
    </submittedName>
</protein>
<proteinExistence type="predicted"/>
<keyword evidence="3 6" id="KW-0812">Transmembrane</keyword>
<dbReference type="PANTHER" id="PTHR33931">
    <property type="entry name" value="HOLIN-LIKE PROTEIN CIDA-RELATED"/>
    <property type="match status" value="1"/>
</dbReference>
<keyword evidence="2" id="KW-1003">Cell membrane</keyword>
<keyword evidence="4 6" id="KW-1133">Transmembrane helix</keyword>
<keyword evidence="5 6" id="KW-0472">Membrane</keyword>
<comment type="subcellular location">
    <subcellularLocation>
        <location evidence="1">Cell membrane</location>
        <topology evidence="1">Multi-pass membrane protein</topology>
    </subcellularLocation>
</comment>
<gene>
    <name evidence="7" type="ORF">ACFFP0_27255</name>
</gene>
<dbReference type="InterPro" id="IPR005538">
    <property type="entry name" value="LrgA/CidA"/>
</dbReference>
<dbReference type="RefSeq" id="WP_377265364.1">
    <property type="nucleotide sequence ID" value="NZ_JBHMAA010000035.1"/>
</dbReference>